<dbReference type="Pfam" id="PF01636">
    <property type="entry name" value="APH"/>
    <property type="match status" value="1"/>
</dbReference>
<dbReference type="RefSeq" id="WP_111216704.1">
    <property type="nucleotide sequence ID" value="NZ_POTY01000174.1"/>
</dbReference>
<proteinExistence type="predicted"/>
<reference evidence="2 3" key="1">
    <citation type="submission" date="2018-01" db="EMBL/GenBank/DDBJ databases">
        <title>Draft genome sequence of Jishengella sp. NA12.</title>
        <authorList>
            <person name="Sahin N."/>
            <person name="Ay H."/>
            <person name="Saygin H."/>
        </authorList>
    </citation>
    <scope>NUCLEOTIDE SEQUENCE [LARGE SCALE GENOMIC DNA]</scope>
    <source>
        <strain evidence="2 3">NA12</strain>
    </source>
</reference>
<feature type="domain" description="Aminoglycoside phosphotransferase" evidence="1">
    <location>
        <begin position="53"/>
        <end position="258"/>
    </location>
</feature>
<dbReference type="AlphaFoldDB" id="A0A2W2DNL4"/>
<dbReference type="OrthoDB" id="3723194at2"/>
<dbReference type="EMBL" id="POTY01000174">
    <property type="protein sequence ID" value="PZG13516.1"/>
    <property type="molecule type" value="Genomic_DNA"/>
</dbReference>
<dbReference type="GO" id="GO:0016740">
    <property type="term" value="F:transferase activity"/>
    <property type="evidence" value="ECO:0007669"/>
    <property type="project" value="UniProtKB-KW"/>
</dbReference>
<comment type="caution">
    <text evidence="2">The sequence shown here is derived from an EMBL/GenBank/DDBJ whole genome shotgun (WGS) entry which is preliminary data.</text>
</comment>
<dbReference type="InterPro" id="IPR002575">
    <property type="entry name" value="Aminoglycoside_PTrfase"/>
</dbReference>
<sequence>MTRSGTNNQDIGGRFGETAMRRAARQVATQLGFNGEHALLLRLTNNAVFALPDAGIVLRISRSHRLRQRVAKVAALGRWFAQINAPTIRLAPDFEEPIDVSGLQATIWTYLPPQPPAPDVTELGRTLRAFHQLGTPDLPLPVWDPVDDARARLADAEALPDADRRFLLDWCDRLEPHVAALNEQTPPGLVHGDAHVGNLLRHRDGRTVLCDFDATCLGPWQVDLVAVPVGEARFRRSDAHARLADAYGYDVTTDPAWPILREARELKMVAAAVPLLASGPGVAHEFTVRLRSIQQRDDTARWTPFAEL</sequence>
<organism evidence="2 3">
    <name type="scientific">Micromonospora craterilacus</name>
    <dbReference type="NCBI Taxonomy" id="1655439"/>
    <lineage>
        <taxon>Bacteria</taxon>
        <taxon>Bacillati</taxon>
        <taxon>Actinomycetota</taxon>
        <taxon>Actinomycetes</taxon>
        <taxon>Micromonosporales</taxon>
        <taxon>Micromonosporaceae</taxon>
        <taxon>Micromonospora</taxon>
    </lineage>
</organism>
<evidence type="ECO:0000313" key="3">
    <source>
        <dbReference type="Proteomes" id="UP000248924"/>
    </source>
</evidence>
<dbReference type="Gene3D" id="3.90.1200.10">
    <property type="match status" value="1"/>
</dbReference>
<dbReference type="Proteomes" id="UP000248924">
    <property type="component" value="Unassembled WGS sequence"/>
</dbReference>
<protein>
    <submittedName>
        <fullName evidence="2">Aminoglycoside phosphotransferase</fullName>
    </submittedName>
</protein>
<dbReference type="SUPFAM" id="SSF56112">
    <property type="entry name" value="Protein kinase-like (PK-like)"/>
    <property type="match status" value="1"/>
</dbReference>
<keyword evidence="3" id="KW-1185">Reference proteome</keyword>
<name>A0A2W2DNL4_9ACTN</name>
<keyword evidence="2" id="KW-0808">Transferase</keyword>
<evidence type="ECO:0000259" key="1">
    <source>
        <dbReference type="Pfam" id="PF01636"/>
    </source>
</evidence>
<accession>A0A2W2DNL4</accession>
<dbReference type="InterPro" id="IPR011009">
    <property type="entry name" value="Kinase-like_dom_sf"/>
</dbReference>
<evidence type="ECO:0000313" key="2">
    <source>
        <dbReference type="EMBL" id="PZG13516.1"/>
    </source>
</evidence>
<gene>
    <name evidence="2" type="ORF">C1I95_23510</name>
</gene>